<gene>
    <name evidence="2" type="ORF">PMAYCL1PPCAC_19846</name>
</gene>
<dbReference type="Proteomes" id="UP001328107">
    <property type="component" value="Unassembled WGS sequence"/>
</dbReference>
<dbReference type="EMBL" id="BTRK01000004">
    <property type="protein sequence ID" value="GMR49651.1"/>
    <property type="molecule type" value="Genomic_DNA"/>
</dbReference>
<feature type="non-terminal residue" evidence="2">
    <location>
        <position position="203"/>
    </location>
</feature>
<proteinExistence type="predicted"/>
<evidence type="ECO:0000313" key="2">
    <source>
        <dbReference type="EMBL" id="GMR49651.1"/>
    </source>
</evidence>
<keyword evidence="1" id="KW-0472">Membrane</keyword>
<comment type="caution">
    <text evidence="2">The sequence shown here is derived from an EMBL/GenBank/DDBJ whole genome shotgun (WGS) entry which is preliminary data.</text>
</comment>
<evidence type="ECO:0000313" key="3">
    <source>
        <dbReference type="Proteomes" id="UP001328107"/>
    </source>
</evidence>
<keyword evidence="1" id="KW-0812">Transmembrane</keyword>
<dbReference type="AlphaFoldDB" id="A0AAN5I3J5"/>
<reference evidence="3" key="1">
    <citation type="submission" date="2022-10" db="EMBL/GenBank/DDBJ databases">
        <title>Genome assembly of Pristionchus species.</title>
        <authorList>
            <person name="Yoshida K."/>
            <person name="Sommer R.J."/>
        </authorList>
    </citation>
    <scope>NUCLEOTIDE SEQUENCE [LARGE SCALE GENOMIC DNA]</scope>
    <source>
        <strain evidence="3">RS5460</strain>
    </source>
</reference>
<organism evidence="2 3">
    <name type="scientific">Pristionchus mayeri</name>
    <dbReference type="NCBI Taxonomy" id="1317129"/>
    <lineage>
        <taxon>Eukaryota</taxon>
        <taxon>Metazoa</taxon>
        <taxon>Ecdysozoa</taxon>
        <taxon>Nematoda</taxon>
        <taxon>Chromadorea</taxon>
        <taxon>Rhabditida</taxon>
        <taxon>Rhabditina</taxon>
        <taxon>Diplogasteromorpha</taxon>
        <taxon>Diplogasteroidea</taxon>
        <taxon>Neodiplogasteridae</taxon>
        <taxon>Pristionchus</taxon>
    </lineage>
</organism>
<keyword evidence="3" id="KW-1185">Reference proteome</keyword>
<accession>A0AAN5I3J5</accession>
<feature type="transmembrane region" description="Helical" evidence="1">
    <location>
        <begin position="119"/>
        <end position="140"/>
    </location>
</feature>
<keyword evidence="1" id="KW-1133">Transmembrane helix</keyword>
<name>A0AAN5I3J5_9BILA</name>
<feature type="non-terminal residue" evidence="2">
    <location>
        <position position="1"/>
    </location>
</feature>
<evidence type="ECO:0000256" key="1">
    <source>
        <dbReference type="SAM" id="Phobius"/>
    </source>
</evidence>
<protein>
    <submittedName>
        <fullName evidence="2">Uncharacterized protein</fullName>
    </submittedName>
</protein>
<sequence>NVFTLRDFRYRTTQLILGPVNGLVLDLFYHLLHCLIRLLSLAQSNLHVADSIPHAMDEIRPVTLSISAILESENEYLRARTVHFQVNSAREVRLIELGPEPEQVHVVIREDHGDLDRRIILIIFLLVLVLFFIIIFHSTLRFDAHFPAQRNDLSQSRILVHTSTQLRTNQSEIADRSRCTFDDLPHAFGRQRLERRELLIYHL</sequence>